<keyword evidence="2" id="KW-1185">Reference proteome</keyword>
<name>A0ABW9P2C8_9ACTN</name>
<organism evidence="1 2">
    <name type="scientific">Streptomyces katsurahamanus</name>
    <dbReference type="NCBI Taxonomy" id="2577098"/>
    <lineage>
        <taxon>Bacteria</taxon>
        <taxon>Bacillati</taxon>
        <taxon>Actinomycetota</taxon>
        <taxon>Actinomycetes</taxon>
        <taxon>Kitasatosporales</taxon>
        <taxon>Streptomycetaceae</taxon>
        <taxon>Streptomyces</taxon>
    </lineage>
</organism>
<protein>
    <submittedName>
        <fullName evidence="1">Uncharacterized protein</fullName>
    </submittedName>
</protein>
<comment type="caution">
    <text evidence="1">The sequence shown here is derived from an EMBL/GenBank/DDBJ whole genome shotgun (WGS) entry which is preliminary data.</text>
</comment>
<accession>A0ABW9P2C8</accession>
<evidence type="ECO:0000313" key="1">
    <source>
        <dbReference type="EMBL" id="MQS39536.1"/>
    </source>
</evidence>
<proteinExistence type="predicted"/>
<sequence>MSEATTGTRTRRRDHRVWTSGMCWLYCRQTGPVLWLGSVAAAGLETGIYGCEMCIAELEHMVRVAVTERDLSPTEYRLHERNA</sequence>
<dbReference type="EMBL" id="VDEQ01000340">
    <property type="protein sequence ID" value="MQS39536.1"/>
    <property type="molecule type" value="Genomic_DNA"/>
</dbReference>
<evidence type="ECO:0000313" key="2">
    <source>
        <dbReference type="Proteomes" id="UP000460558"/>
    </source>
</evidence>
<dbReference type="Proteomes" id="UP000460558">
    <property type="component" value="Unassembled WGS sequence"/>
</dbReference>
<reference evidence="1 2" key="1">
    <citation type="submission" date="2019-06" db="EMBL/GenBank/DDBJ databases">
        <title>Comparative genomics and metabolomics analyses of clavulanic acid producing Streptomyces species provides insight into specialized metabolism and evolution of beta-lactam biosynthetic gene clusters.</title>
        <authorList>
            <person name="Moore M.A."/>
            <person name="Cruz-Morales P."/>
            <person name="Barona Gomez F."/>
            <person name="Kapil T."/>
        </authorList>
    </citation>
    <scope>NUCLEOTIDE SEQUENCE [LARGE SCALE GENOMIC DNA]</scope>
    <source>
        <strain evidence="1 2">T-272</strain>
    </source>
</reference>
<gene>
    <name evidence="1" type="ORF">FFZ77_29325</name>
</gene>